<evidence type="ECO:0000313" key="2">
    <source>
        <dbReference type="EMBL" id="RRT54745.1"/>
    </source>
</evidence>
<evidence type="ECO:0000313" key="3">
    <source>
        <dbReference type="Proteomes" id="UP000287651"/>
    </source>
</evidence>
<sequence length="106" mass="12102">MACGQGRRGILSSLIFSSFPLLLLPFFFLNQPPTVDFSLNRPPTADFSLNQPLTDDFWRYRPIASGPRTGNLADRYVPPIPGGRSQNCKPWYGRYRSKLQTLYFTI</sequence>
<dbReference type="EMBL" id="AMZH03010445">
    <property type="protein sequence ID" value="RRT54745.1"/>
    <property type="molecule type" value="Genomic_DNA"/>
</dbReference>
<keyword evidence="1" id="KW-0472">Membrane</keyword>
<protein>
    <submittedName>
        <fullName evidence="2">Uncharacterized protein</fullName>
    </submittedName>
</protein>
<organism evidence="2 3">
    <name type="scientific">Ensete ventricosum</name>
    <name type="common">Abyssinian banana</name>
    <name type="synonym">Musa ensete</name>
    <dbReference type="NCBI Taxonomy" id="4639"/>
    <lineage>
        <taxon>Eukaryota</taxon>
        <taxon>Viridiplantae</taxon>
        <taxon>Streptophyta</taxon>
        <taxon>Embryophyta</taxon>
        <taxon>Tracheophyta</taxon>
        <taxon>Spermatophyta</taxon>
        <taxon>Magnoliopsida</taxon>
        <taxon>Liliopsida</taxon>
        <taxon>Zingiberales</taxon>
        <taxon>Musaceae</taxon>
        <taxon>Ensete</taxon>
    </lineage>
</organism>
<dbReference type="Proteomes" id="UP000287651">
    <property type="component" value="Unassembled WGS sequence"/>
</dbReference>
<accession>A0A426YSS1</accession>
<keyword evidence="1" id="KW-0812">Transmembrane</keyword>
<proteinExistence type="predicted"/>
<reference evidence="2 3" key="1">
    <citation type="journal article" date="2014" name="Agronomy (Basel)">
        <title>A Draft Genome Sequence for Ensete ventricosum, the Drought-Tolerant Tree Against Hunger.</title>
        <authorList>
            <person name="Harrison J."/>
            <person name="Moore K.A."/>
            <person name="Paszkiewicz K."/>
            <person name="Jones T."/>
            <person name="Grant M."/>
            <person name="Ambacheew D."/>
            <person name="Muzemil S."/>
            <person name="Studholme D.J."/>
        </authorList>
    </citation>
    <scope>NUCLEOTIDE SEQUENCE [LARGE SCALE GENOMIC DNA]</scope>
</reference>
<name>A0A426YSS1_ENSVE</name>
<dbReference type="AlphaFoldDB" id="A0A426YSS1"/>
<gene>
    <name evidence="2" type="ORF">B296_00022378</name>
</gene>
<evidence type="ECO:0000256" key="1">
    <source>
        <dbReference type="SAM" id="Phobius"/>
    </source>
</evidence>
<keyword evidence="1" id="KW-1133">Transmembrane helix</keyword>
<comment type="caution">
    <text evidence="2">The sequence shown here is derived from an EMBL/GenBank/DDBJ whole genome shotgun (WGS) entry which is preliminary data.</text>
</comment>
<feature type="transmembrane region" description="Helical" evidence="1">
    <location>
        <begin position="9"/>
        <end position="29"/>
    </location>
</feature>